<dbReference type="OrthoDB" id="3237043at2"/>
<keyword evidence="1" id="KW-0560">Oxidoreductase</keyword>
<protein>
    <submittedName>
        <fullName evidence="2">NAD(P)-dependent dehydrogenase, short-chain alcohol dehydrogenase family</fullName>
    </submittedName>
</protein>
<dbReference type="PRINTS" id="PR00081">
    <property type="entry name" value="GDHRDH"/>
</dbReference>
<name>A0A1H6E5R0_9ACTN</name>
<dbReference type="EMBL" id="FNVO01000034">
    <property type="protein sequence ID" value="SEG92583.1"/>
    <property type="molecule type" value="Genomic_DNA"/>
</dbReference>
<gene>
    <name evidence="2" type="ORF">SAMN04489712_13440</name>
</gene>
<evidence type="ECO:0000256" key="1">
    <source>
        <dbReference type="ARBA" id="ARBA00023002"/>
    </source>
</evidence>
<sequence length="294" mass="31801">MSNARTDRPDRCPTAVVTGGNRGIGYAVAARLLDEGCDVVLVSRDRERGEAARSRLAAVGSPRLVVGDLSGVRTIRATAEALREACPHIDVLIHNAGLWPSRRVLGEDGLEQAFVTNHLAPFLLNLELEELLAASSARVVQVSAGLYVKGRADPERTPTGLDFHPMRTYADTKLCNLLLVPLFAERWQDAGVTINALHPGVIRTGLGDRRGPLGWLLKAVKLTWKSPETGARPVVRLALSGETAGLTGRYFHLEDEHALEPVAADRTLARRLWDQAAGLTGVPQTPPPVRHDVP</sequence>
<dbReference type="SUPFAM" id="SSF51735">
    <property type="entry name" value="NAD(P)-binding Rossmann-fold domains"/>
    <property type="match status" value="1"/>
</dbReference>
<organism evidence="2 3">
    <name type="scientific">Thermomonospora echinospora</name>
    <dbReference type="NCBI Taxonomy" id="1992"/>
    <lineage>
        <taxon>Bacteria</taxon>
        <taxon>Bacillati</taxon>
        <taxon>Actinomycetota</taxon>
        <taxon>Actinomycetes</taxon>
        <taxon>Streptosporangiales</taxon>
        <taxon>Thermomonosporaceae</taxon>
        <taxon>Thermomonospora</taxon>
    </lineage>
</organism>
<dbReference type="InterPro" id="IPR036291">
    <property type="entry name" value="NAD(P)-bd_dom_sf"/>
</dbReference>
<dbReference type="Gene3D" id="3.40.50.720">
    <property type="entry name" value="NAD(P)-binding Rossmann-like Domain"/>
    <property type="match status" value="1"/>
</dbReference>
<dbReference type="RefSeq" id="WP_103944473.1">
    <property type="nucleotide sequence ID" value="NZ_FNVO01000034.1"/>
</dbReference>
<dbReference type="AlphaFoldDB" id="A0A1H6E5R0"/>
<keyword evidence="3" id="KW-1185">Reference proteome</keyword>
<dbReference type="PANTHER" id="PTHR43157:SF31">
    <property type="entry name" value="PHOSPHATIDYLINOSITOL-GLYCAN BIOSYNTHESIS CLASS F PROTEIN"/>
    <property type="match status" value="1"/>
</dbReference>
<dbReference type="Proteomes" id="UP000236723">
    <property type="component" value="Unassembled WGS sequence"/>
</dbReference>
<reference evidence="3" key="1">
    <citation type="submission" date="2016-10" db="EMBL/GenBank/DDBJ databases">
        <authorList>
            <person name="Varghese N."/>
            <person name="Submissions S."/>
        </authorList>
    </citation>
    <scope>NUCLEOTIDE SEQUENCE [LARGE SCALE GENOMIC DNA]</scope>
    <source>
        <strain evidence="3">DSM 43163</strain>
    </source>
</reference>
<evidence type="ECO:0000313" key="3">
    <source>
        <dbReference type="Proteomes" id="UP000236723"/>
    </source>
</evidence>
<dbReference type="GO" id="GO:0016491">
    <property type="term" value="F:oxidoreductase activity"/>
    <property type="evidence" value="ECO:0007669"/>
    <property type="project" value="UniProtKB-KW"/>
</dbReference>
<dbReference type="InterPro" id="IPR002347">
    <property type="entry name" value="SDR_fam"/>
</dbReference>
<evidence type="ECO:0000313" key="2">
    <source>
        <dbReference type="EMBL" id="SEG92583.1"/>
    </source>
</evidence>
<dbReference type="Pfam" id="PF00106">
    <property type="entry name" value="adh_short"/>
    <property type="match status" value="1"/>
</dbReference>
<proteinExistence type="predicted"/>
<dbReference type="PANTHER" id="PTHR43157">
    <property type="entry name" value="PHOSPHATIDYLINOSITOL-GLYCAN BIOSYNTHESIS CLASS F PROTEIN-RELATED"/>
    <property type="match status" value="1"/>
</dbReference>
<accession>A0A1H6E5R0</accession>